<comment type="caution">
    <text evidence="2">The sequence shown here is derived from an EMBL/GenBank/DDBJ whole genome shotgun (WGS) entry which is preliminary data.</text>
</comment>
<dbReference type="Proteomes" id="UP001500668">
    <property type="component" value="Unassembled WGS sequence"/>
</dbReference>
<keyword evidence="3" id="KW-1185">Reference proteome</keyword>
<evidence type="ECO:0000256" key="1">
    <source>
        <dbReference type="SAM" id="MobiDB-lite"/>
    </source>
</evidence>
<feature type="compositionally biased region" description="Basic residues" evidence="1">
    <location>
        <begin position="98"/>
        <end position="111"/>
    </location>
</feature>
<evidence type="ECO:0000313" key="2">
    <source>
        <dbReference type="EMBL" id="GAA0585283.1"/>
    </source>
</evidence>
<dbReference type="EMBL" id="BAAACA010000006">
    <property type="protein sequence ID" value="GAA0585283.1"/>
    <property type="molecule type" value="Genomic_DNA"/>
</dbReference>
<accession>A0ABN1F8U3</accession>
<organism evidence="2 3">
    <name type="scientific">Streptomyces crystallinus</name>
    <dbReference type="NCBI Taxonomy" id="68191"/>
    <lineage>
        <taxon>Bacteria</taxon>
        <taxon>Bacillati</taxon>
        <taxon>Actinomycetota</taxon>
        <taxon>Actinomycetes</taxon>
        <taxon>Kitasatosporales</taxon>
        <taxon>Streptomycetaceae</taxon>
        <taxon>Streptomyces</taxon>
    </lineage>
</organism>
<reference evidence="2 3" key="1">
    <citation type="journal article" date="2019" name="Int. J. Syst. Evol. Microbiol.">
        <title>The Global Catalogue of Microorganisms (GCM) 10K type strain sequencing project: providing services to taxonomists for standard genome sequencing and annotation.</title>
        <authorList>
            <consortium name="The Broad Institute Genomics Platform"/>
            <consortium name="The Broad Institute Genome Sequencing Center for Infectious Disease"/>
            <person name="Wu L."/>
            <person name="Ma J."/>
        </authorList>
    </citation>
    <scope>NUCLEOTIDE SEQUENCE [LARGE SCALE GENOMIC DNA]</scope>
    <source>
        <strain evidence="2 3">JCM 5067</strain>
    </source>
</reference>
<protein>
    <submittedName>
        <fullName evidence="2">Uncharacterized protein</fullName>
    </submittedName>
</protein>
<evidence type="ECO:0000313" key="3">
    <source>
        <dbReference type="Proteomes" id="UP001500668"/>
    </source>
</evidence>
<name>A0ABN1F8U3_9ACTN</name>
<proteinExistence type="predicted"/>
<feature type="region of interest" description="Disordered" evidence="1">
    <location>
        <begin position="1"/>
        <end position="23"/>
    </location>
</feature>
<gene>
    <name evidence="2" type="ORF">GCM10010394_12720</name>
</gene>
<feature type="region of interest" description="Disordered" evidence="1">
    <location>
        <begin position="67"/>
        <end position="111"/>
    </location>
</feature>
<sequence>MAAAALLLEQGSRALREPPGPGAQAERFEAYGVVEQFGTGATGQGEHALGLGGEPGRVDVAYHLGEPVEDGGRRTGGGQPRRTGQVLGLHRPAPGLARRVHGRPHRRRRAR</sequence>